<protein>
    <submittedName>
        <fullName evidence="2">Uncharacterized protein</fullName>
    </submittedName>
</protein>
<dbReference type="InterPro" id="IPR039861">
    <property type="entry name" value="IMPG"/>
</dbReference>
<proteinExistence type="predicted"/>
<feature type="region of interest" description="Disordered" evidence="1">
    <location>
        <begin position="120"/>
        <end position="150"/>
    </location>
</feature>
<accession>A0AA35NZQ8</accession>
<name>A0AA35NZQ8_9SAUR</name>
<dbReference type="GO" id="GO:0007601">
    <property type="term" value="P:visual perception"/>
    <property type="evidence" value="ECO:0007669"/>
    <property type="project" value="InterPro"/>
</dbReference>
<sequence length="163" mass="17783">MNLAQVKAFIIHLVSSHTQRSSSTVARYVINFEREESEVKGPADDISTISSNKIENEKGSISTDGEIPATKPRVTDLQQMVAMALQEDKSLSMDLGTLQFADETIRPSSDVDNDIQSMVTDGVAGPGLEVSDEESEDEKMKDQIPSTDSTILSGQDIFNELCL</sequence>
<organism evidence="2 3">
    <name type="scientific">Podarcis lilfordi</name>
    <name type="common">Lilford's wall lizard</name>
    <dbReference type="NCBI Taxonomy" id="74358"/>
    <lineage>
        <taxon>Eukaryota</taxon>
        <taxon>Metazoa</taxon>
        <taxon>Chordata</taxon>
        <taxon>Craniata</taxon>
        <taxon>Vertebrata</taxon>
        <taxon>Euteleostomi</taxon>
        <taxon>Lepidosauria</taxon>
        <taxon>Squamata</taxon>
        <taxon>Bifurcata</taxon>
        <taxon>Unidentata</taxon>
        <taxon>Episquamata</taxon>
        <taxon>Laterata</taxon>
        <taxon>Lacertibaenia</taxon>
        <taxon>Lacertidae</taxon>
        <taxon>Podarcis</taxon>
    </lineage>
</organism>
<dbReference type="PANTHER" id="PTHR12199">
    <property type="entry name" value="INTERPHOTORECEPTOR MATRIX PROTEOGLYCAN"/>
    <property type="match status" value="1"/>
</dbReference>
<dbReference type="PANTHER" id="PTHR12199:SF3">
    <property type="entry name" value="INTERPHOTORECEPTOR MATRIX PROTEOGLYCAN 1"/>
    <property type="match status" value="1"/>
</dbReference>
<reference evidence="2" key="1">
    <citation type="submission" date="2022-12" db="EMBL/GenBank/DDBJ databases">
        <authorList>
            <person name="Alioto T."/>
            <person name="Alioto T."/>
            <person name="Gomez Garrido J."/>
        </authorList>
    </citation>
    <scope>NUCLEOTIDE SEQUENCE</scope>
</reference>
<evidence type="ECO:0000313" key="3">
    <source>
        <dbReference type="Proteomes" id="UP001178461"/>
    </source>
</evidence>
<evidence type="ECO:0000256" key="1">
    <source>
        <dbReference type="SAM" id="MobiDB-lite"/>
    </source>
</evidence>
<keyword evidence="3" id="KW-1185">Reference proteome</keyword>
<dbReference type="Proteomes" id="UP001178461">
    <property type="component" value="Chromosome 3"/>
</dbReference>
<evidence type="ECO:0000313" key="2">
    <source>
        <dbReference type="EMBL" id="CAI5769719.1"/>
    </source>
</evidence>
<dbReference type="AlphaFoldDB" id="A0AA35NZQ8"/>
<dbReference type="EMBL" id="OX395128">
    <property type="protein sequence ID" value="CAI5769719.1"/>
    <property type="molecule type" value="Genomic_DNA"/>
</dbReference>
<gene>
    <name evidence="2" type="ORF">PODLI_1B021697</name>
</gene>